<dbReference type="AlphaFoldDB" id="A0A919R3P5"/>
<evidence type="ECO:0000313" key="2">
    <source>
        <dbReference type="Proteomes" id="UP000655287"/>
    </source>
</evidence>
<protein>
    <recommendedName>
        <fullName evidence="3">HNH endonuclease</fullName>
    </recommendedName>
</protein>
<evidence type="ECO:0008006" key="3">
    <source>
        <dbReference type="Google" id="ProtNLM"/>
    </source>
</evidence>
<organism evidence="1 2">
    <name type="scientific">Sphaerisporangium rufum</name>
    <dbReference type="NCBI Taxonomy" id="1381558"/>
    <lineage>
        <taxon>Bacteria</taxon>
        <taxon>Bacillati</taxon>
        <taxon>Actinomycetota</taxon>
        <taxon>Actinomycetes</taxon>
        <taxon>Streptosporangiales</taxon>
        <taxon>Streptosporangiaceae</taxon>
        <taxon>Sphaerisporangium</taxon>
    </lineage>
</organism>
<reference evidence="1" key="1">
    <citation type="submission" date="2021-01" db="EMBL/GenBank/DDBJ databases">
        <title>Whole genome shotgun sequence of Sphaerisporangium rufum NBRC 109079.</title>
        <authorList>
            <person name="Komaki H."/>
            <person name="Tamura T."/>
        </authorList>
    </citation>
    <scope>NUCLEOTIDE SEQUENCE</scope>
    <source>
        <strain evidence="1">NBRC 109079</strain>
    </source>
</reference>
<evidence type="ECO:0000313" key="1">
    <source>
        <dbReference type="EMBL" id="GII79112.1"/>
    </source>
</evidence>
<dbReference type="Proteomes" id="UP000655287">
    <property type="component" value="Unassembled WGS sequence"/>
</dbReference>
<dbReference type="EMBL" id="BOOU01000054">
    <property type="protein sequence ID" value="GII79112.1"/>
    <property type="molecule type" value="Genomic_DNA"/>
</dbReference>
<name>A0A919R3P5_9ACTN</name>
<gene>
    <name evidence="1" type="ORF">Sru01_40940</name>
</gene>
<sequence>MLCLCPDHHVLLDEGTVTINDDLVAIDLPTGEPIGPLRRVARHRLELRHLAYHRELWATPTPSGPTAST</sequence>
<accession>A0A919R3P5</accession>
<comment type="caution">
    <text evidence="1">The sequence shown here is derived from an EMBL/GenBank/DDBJ whole genome shotgun (WGS) entry which is preliminary data.</text>
</comment>
<proteinExistence type="predicted"/>
<keyword evidence="2" id="KW-1185">Reference proteome</keyword>